<evidence type="ECO:0000256" key="2">
    <source>
        <dbReference type="SAM" id="SignalP"/>
    </source>
</evidence>
<evidence type="ECO:0000256" key="1">
    <source>
        <dbReference type="SAM" id="MobiDB-lite"/>
    </source>
</evidence>
<feature type="signal peptide" evidence="2">
    <location>
        <begin position="1"/>
        <end position="21"/>
    </location>
</feature>
<comment type="caution">
    <text evidence="3">The sequence shown here is derived from an EMBL/GenBank/DDBJ whole genome shotgun (WGS) entry which is preliminary data.</text>
</comment>
<sequence length="245" mass="27220">MKFKILSTMMCFLALGASVSARRSRTTTSNERPPYAVPFVPSWDVAIEPGQEEKIMLFGTIEQVDSYMELHYPGWTAKYANWTASHPNPVKLGPASLPELMEVKKIKCNWPSYHSPTPPLLRGIERLRSISKARYLRSGPSPRMCAIVSCSHAGAFILCNDTDKAMTTLDHFSDLGFAAQNVVQRCVRGFRNPRVSGKVFFVGGFSIIARRWDCNVEWPGTGHSAAEDPPDLPRPSKPGPPVVWA</sequence>
<proteinExistence type="predicted"/>
<feature type="region of interest" description="Disordered" evidence="1">
    <location>
        <begin position="222"/>
        <end position="245"/>
    </location>
</feature>
<dbReference type="AlphaFoldDB" id="A0A9P7MCZ4"/>
<dbReference type="EMBL" id="SRPO01000166">
    <property type="protein sequence ID" value="KAG5937974.1"/>
    <property type="molecule type" value="Genomic_DNA"/>
</dbReference>
<dbReference type="PANTHER" id="PTHR35605">
    <property type="entry name" value="ECP2 EFFECTOR PROTEIN DOMAIN-CONTAINING PROTEIN-RELATED"/>
    <property type="match status" value="1"/>
</dbReference>
<protein>
    <submittedName>
        <fullName evidence="3">Uncharacterized protein</fullName>
    </submittedName>
</protein>
<dbReference type="Proteomes" id="UP000706124">
    <property type="component" value="Unassembled WGS sequence"/>
</dbReference>
<evidence type="ECO:0000313" key="4">
    <source>
        <dbReference type="Proteomes" id="UP000706124"/>
    </source>
</evidence>
<keyword evidence="4" id="KW-1185">Reference proteome</keyword>
<reference evidence="3 4" key="1">
    <citation type="journal article" date="2020" name="bioRxiv">
        <title>Whole genome comparisons of ergot fungi reveals the divergence and evolution of species within the genus Claviceps are the result of varying mechanisms driving genome evolution and host range expansion.</title>
        <authorList>
            <person name="Wyka S.A."/>
            <person name="Mondo S.J."/>
            <person name="Liu M."/>
            <person name="Dettman J."/>
            <person name="Nalam V."/>
            <person name="Broders K.D."/>
        </authorList>
    </citation>
    <scope>NUCLEOTIDE SEQUENCE [LARGE SCALE GENOMIC DNA]</scope>
    <source>
        <strain evidence="3 4">CCC 1485</strain>
    </source>
</reference>
<feature type="chain" id="PRO_5040194899" evidence="2">
    <location>
        <begin position="22"/>
        <end position="245"/>
    </location>
</feature>
<gene>
    <name evidence="3" type="ORF">E4U60_001578</name>
</gene>
<name>A0A9P7MCZ4_9HYPO</name>
<dbReference type="PANTHER" id="PTHR35605:SF1">
    <property type="entry name" value="ECP2 EFFECTOR PROTEIN DOMAIN-CONTAINING PROTEIN-RELATED"/>
    <property type="match status" value="1"/>
</dbReference>
<organism evidence="3 4">
    <name type="scientific">Claviceps pazoutovae</name>
    <dbReference type="NCBI Taxonomy" id="1649127"/>
    <lineage>
        <taxon>Eukaryota</taxon>
        <taxon>Fungi</taxon>
        <taxon>Dikarya</taxon>
        <taxon>Ascomycota</taxon>
        <taxon>Pezizomycotina</taxon>
        <taxon>Sordariomycetes</taxon>
        <taxon>Hypocreomycetidae</taxon>
        <taxon>Hypocreales</taxon>
        <taxon>Clavicipitaceae</taxon>
        <taxon>Claviceps</taxon>
    </lineage>
</organism>
<keyword evidence="2" id="KW-0732">Signal</keyword>
<feature type="compositionally biased region" description="Pro residues" evidence="1">
    <location>
        <begin position="232"/>
        <end position="245"/>
    </location>
</feature>
<dbReference type="OrthoDB" id="4951766at2759"/>
<accession>A0A9P7MCZ4</accession>
<evidence type="ECO:0000313" key="3">
    <source>
        <dbReference type="EMBL" id="KAG5937974.1"/>
    </source>
</evidence>